<reference evidence="1 2" key="1">
    <citation type="journal article" date="2013" name="PLoS ONE">
        <title>Assembly-driven community genomics of a hypersaline microbial ecosystem.</title>
        <authorList>
            <person name="Podell S."/>
            <person name="Ugalde J.A."/>
            <person name="Narasingarao P."/>
            <person name="Banfield J.F."/>
            <person name="Heidelberg K.B."/>
            <person name="Allen E.E."/>
        </authorList>
    </citation>
    <scope>NUCLEOTIDE SEQUENCE [LARGE SCALE GENOMIC DNA]</scope>
    <source>
        <strain evidence="2">J07HQW1</strain>
    </source>
</reference>
<accession>U1N0Z1</accession>
<gene>
    <name evidence="1" type="ORF">J07HQW1_00001</name>
</gene>
<dbReference type="EMBL" id="KE356560">
    <property type="protein sequence ID" value="ERG89988.1"/>
    <property type="molecule type" value="Genomic_DNA"/>
</dbReference>
<proteinExistence type="predicted"/>
<organism evidence="1 2">
    <name type="scientific">Haloquadratum walsbyi J07HQW1</name>
    <dbReference type="NCBI Taxonomy" id="1238424"/>
    <lineage>
        <taxon>Archaea</taxon>
        <taxon>Methanobacteriati</taxon>
        <taxon>Methanobacteriota</taxon>
        <taxon>Stenosarchaea group</taxon>
        <taxon>Halobacteria</taxon>
        <taxon>Halobacteriales</taxon>
        <taxon>Haloferacaceae</taxon>
        <taxon>Haloquadratum</taxon>
    </lineage>
</organism>
<evidence type="ECO:0000313" key="1">
    <source>
        <dbReference type="EMBL" id="ERG89988.1"/>
    </source>
</evidence>
<dbReference type="STRING" id="1238424.J07HQW1_00001"/>
<dbReference type="AlphaFoldDB" id="U1N0Z1"/>
<sequence length="32" mass="3774">MELPTREDLKQRRDELELTQSSLAEMAVFHSL</sequence>
<name>U1N0Z1_9EURY</name>
<evidence type="ECO:0000313" key="2">
    <source>
        <dbReference type="Proteomes" id="UP000030649"/>
    </source>
</evidence>
<protein>
    <recommendedName>
        <fullName evidence="3">Transcriptional regulator</fullName>
    </recommendedName>
</protein>
<dbReference type="Proteomes" id="UP000030649">
    <property type="component" value="Unassembled WGS sequence"/>
</dbReference>
<dbReference type="HOGENOM" id="CLU_3387451_0_0_2"/>
<evidence type="ECO:0008006" key="3">
    <source>
        <dbReference type="Google" id="ProtNLM"/>
    </source>
</evidence>